<organism evidence="1 2">
    <name type="scientific">Suttonella indologenes</name>
    <dbReference type="NCBI Taxonomy" id="13276"/>
    <lineage>
        <taxon>Bacteria</taxon>
        <taxon>Pseudomonadati</taxon>
        <taxon>Pseudomonadota</taxon>
        <taxon>Gammaproteobacteria</taxon>
        <taxon>Cardiobacteriales</taxon>
        <taxon>Cardiobacteriaceae</taxon>
        <taxon>Suttonella</taxon>
    </lineage>
</organism>
<gene>
    <name evidence="1" type="ORF">NCTC10717_02024</name>
</gene>
<accession>A0A380N147</accession>
<reference evidence="1 2" key="1">
    <citation type="submission" date="2018-06" db="EMBL/GenBank/DDBJ databases">
        <authorList>
            <consortium name="Pathogen Informatics"/>
            <person name="Doyle S."/>
        </authorList>
    </citation>
    <scope>NUCLEOTIDE SEQUENCE [LARGE SCALE GENOMIC DNA]</scope>
    <source>
        <strain evidence="1 2">NCTC10717</strain>
    </source>
</reference>
<proteinExistence type="predicted"/>
<sequence length="52" mass="6126">MNNSSTIAEEFKKSYSFASLFYTLYRLQFATLCQFFNSSTIFDFFVSLQNNI</sequence>
<protein>
    <submittedName>
        <fullName evidence="1">Uncharacterized protein</fullName>
    </submittedName>
</protein>
<dbReference type="AlphaFoldDB" id="A0A380N147"/>
<dbReference type="Proteomes" id="UP000254575">
    <property type="component" value="Unassembled WGS sequence"/>
</dbReference>
<keyword evidence="2" id="KW-1185">Reference proteome</keyword>
<name>A0A380N147_9GAMM</name>
<evidence type="ECO:0000313" key="2">
    <source>
        <dbReference type="Proteomes" id="UP000254575"/>
    </source>
</evidence>
<evidence type="ECO:0000313" key="1">
    <source>
        <dbReference type="EMBL" id="SUO98282.1"/>
    </source>
</evidence>
<dbReference type="EMBL" id="UHIA01000004">
    <property type="protein sequence ID" value="SUO98282.1"/>
    <property type="molecule type" value="Genomic_DNA"/>
</dbReference>